<evidence type="ECO:0000313" key="1">
    <source>
        <dbReference type="EMBL" id="SQF36538.1"/>
    </source>
</evidence>
<dbReference type="EMBL" id="LS483346">
    <property type="protein sequence ID" value="SQF36538.1"/>
    <property type="molecule type" value="Genomic_DNA"/>
</dbReference>
<evidence type="ECO:0008006" key="3">
    <source>
        <dbReference type="Google" id="ProtNLM"/>
    </source>
</evidence>
<proteinExistence type="predicted"/>
<name>A0A2X3VB10_STRSA</name>
<reference evidence="1 2" key="1">
    <citation type="submission" date="2018-06" db="EMBL/GenBank/DDBJ databases">
        <authorList>
            <consortium name="Pathogen Informatics"/>
            <person name="Doyle S."/>
        </authorList>
    </citation>
    <scope>NUCLEOTIDE SEQUENCE [LARGE SCALE GENOMIC DNA]</scope>
    <source>
        <strain evidence="1 2">NCTC11085</strain>
    </source>
</reference>
<evidence type="ECO:0000313" key="2">
    <source>
        <dbReference type="Proteomes" id="UP000249623"/>
    </source>
</evidence>
<sequence>MGEKAKLQAERTAALSKLQRVGDKIDALTTAKNKLESYNTEISYKLIDNDSIADTYHLDGTKYEKMTTDEQKLLTDLTGLFNSKRDPVITALESKISSLGIERDELEDLITSLDFSISYAKN</sequence>
<gene>
    <name evidence="1" type="ORF">NCTC11085_02316</name>
</gene>
<organism evidence="1 2">
    <name type="scientific">Streptococcus sanguinis</name>
    <dbReference type="NCBI Taxonomy" id="1305"/>
    <lineage>
        <taxon>Bacteria</taxon>
        <taxon>Bacillati</taxon>
        <taxon>Bacillota</taxon>
        <taxon>Bacilli</taxon>
        <taxon>Lactobacillales</taxon>
        <taxon>Streptococcaceae</taxon>
        <taxon>Streptococcus</taxon>
    </lineage>
</organism>
<protein>
    <recommendedName>
        <fullName evidence="3">DUF5082 domain-containing protein</fullName>
    </recommendedName>
</protein>
<dbReference type="RefSeq" id="WP_002927305.1">
    <property type="nucleotide sequence ID" value="NZ_CP071430.1"/>
</dbReference>
<dbReference type="Proteomes" id="UP000249623">
    <property type="component" value="Chromosome 1"/>
</dbReference>
<accession>A0A2X3VB10</accession>
<dbReference type="AlphaFoldDB" id="A0A2X3VB10"/>